<dbReference type="RefSeq" id="WP_238342620.1">
    <property type="nucleotide sequence ID" value="NZ_CP051461.1"/>
</dbReference>
<protein>
    <submittedName>
        <fullName evidence="3">Protein YgiW</fullName>
    </submittedName>
</protein>
<evidence type="ECO:0000256" key="2">
    <source>
        <dbReference type="SAM" id="SignalP"/>
    </source>
</evidence>
<dbReference type="InterPro" id="IPR005220">
    <property type="entry name" value="CarO-like"/>
</dbReference>
<keyword evidence="4" id="KW-1185">Reference proteome</keyword>
<name>A0A6H2HCL2_9BURK</name>
<keyword evidence="1 2" id="KW-0732">Signal</keyword>
<sequence>MHPLPKTLHSRLFAMLLLSMLATPSFAQYTGPVDASIATSVKAILDKPVDDQNVILKGKLIKQISLEKYIFSDGINQITADIDKDDFPLAPINENTLIEIRGEVKKDLLGAPEIDVDTVRVLK</sequence>
<dbReference type="Pfam" id="PF04076">
    <property type="entry name" value="BOF"/>
    <property type="match status" value="1"/>
</dbReference>
<dbReference type="Proteomes" id="UP000502041">
    <property type="component" value="Chromosome"/>
</dbReference>
<dbReference type="PANTHER" id="PTHR36571">
    <property type="entry name" value="PROTEIN YGIW"/>
    <property type="match status" value="1"/>
</dbReference>
<dbReference type="SUPFAM" id="SSF101756">
    <property type="entry name" value="Hypothetical protein YgiW"/>
    <property type="match status" value="1"/>
</dbReference>
<proteinExistence type="predicted"/>
<dbReference type="NCBIfam" id="NF033674">
    <property type="entry name" value="stress_OB_fold"/>
    <property type="match status" value="1"/>
</dbReference>
<reference evidence="3 4" key="1">
    <citation type="submission" date="2020-04" db="EMBL/GenBank/DDBJ databases">
        <title>Complete genome of a Psychrophilic, Marine, Gas Vacuolate Bacterium Polaromonas vacuolata KCTC 22033T.</title>
        <authorList>
            <person name="Hwang K."/>
            <person name="Kim K.M."/>
        </authorList>
    </citation>
    <scope>NUCLEOTIDE SEQUENCE [LARGE SCALE GENOMIC DNA]</scope>
    <source>
        <strain evidence="3 4">KCTC 22033</strain>
    </source>
</reference>
<evidence type="ECO:0000313" key="4">
    <source>
        <dbReference type="Proteomes" id="UP000502041"/>
    </source>
</evidence>
<dbReference type="PANTHER" id="PTHR36571:SF1">
    <property type="entry name" value="PROTEIN YGIW"/>
    <property type="match status" value="1"/>
</dbReference>
<gene>
    <name evidence="3" type="primary">ygiW</name>
    <name evidence="3" type="ORF">HC248_02527</name>
</gene>
<dbReference type="Gene3D" id="2.40.50.200">
    <property type="entry name" value="Bacterial OB-fold"/>
    <property type="match status" value="1"/>
</dbReference>
<evidence type="ECO:0000256" key="1">
    <source>
        <dbReference type="ARBA" id="ARBA00022729"/>
    </source>
</evidence>
<evidence type="ECO:0000313" key="3">
    <source>
        <dbReference type="EMBL" id="QJC57206.1"/>
    </source>
</evidence>
<feature type="signal peptide" evidence="2">
    <location>
        <begin position="1"/>
        <end position="27"/>
    </location>
</feature>
<organism evidence="3 4">
    <name type="scientific">Polaromonas vacuolata</name>
    <dbReference type="NCBI Taxonomy" id="37448"/>
    <lineage>
        <taxon>Bacteria</taxon>
        <taxon>Pseudomonadati</taxon>
        <taxon>Pseudomonadota</taxon>
        <taxon>Betaproteobacteria</taxon>
        <taxon>Burkholderiales</taxon>
        <taxon>Comamonadaceae</taxon>
        <taxon>Polaromonas</taxon>
    </lineage>
</organism>
<accession>A0A6H2HCL2</accession>
<dbReference type="KEGG" id="pvac:HC248_02527"/>
<dbReference type="InterPro" id="IPR036700">
    <property type="entry name" value="BOBF_sf"/>
</dbReference>
<feature type="chain" id="PRO_5026022607" evidence="2">
    <location>
        <begin position="28"/>
        <end position="123"/>
    </location>
</feature>
<dbReference type="AlphaFoldDB" id="A0A6H2HCL2"/>
<dbReference type="EMBL" id="CP051461">
    <property type="protein sequence ID" value="QJC57206.1"/>
    <property type="molecule type" value="Genomic_DNA"/>
</dbReference>